<dbReference type="GO" id="GO:0035091">
    <property type="term" value="F:phosphatidylinositol binding"/>
    <property type="evidence" value="ECO:0007669"/>
    <property type="project" value="TreeGrafter"/>
</dbReference>
<dbReference type="AlphaFoldDB" id="A0AA88XVJ3"/>
<dbReference type="InterPro" id="IPR035892">
    <property type="entry name" value="C2_domain_sf"/>
</dbReference>
<protein>
    <recommendedName>
        <fullName evidence="4">C2 Aida-type domain-containing protein</fullName>
    </recommendedName>
</protein>
<keyword evidence="6" id="KW-1185">Reference proteome</keyword>
<evidence type="ECO:0000259" key="4">
    <source>
        <dbReference type="PROSITE" id="PS51911"/>
    </source>
</evidence>
<proteinExistence type="inferred from homology"/>
<dbReference type="PROSITE" id="PS51911">
    <property type="entry name" value="C2_AIDA"/>
    <property type="match status" value="1"/>
</dbReference>
<comment type="function">
    <text evidence="3">Acts as a ventralizing factor during embryogenesis. Inhibits axin-mediated JNK activation by binding axin and disrupting axin homodimerization. This in turn antagonizes a Wnt/beta-catenin-independent dorsalization pathway activated by AXIN/JNK-signaling.</text>
</comment>
<dbReference type="Gene3D" id="1.20.120.360">
    <property type="entry name" value="Axin interactor, dorsalization-associated protein, N-terminal domain"/>
    <property type="match status" value="1"/>
</dbReference>
<dbReference type="FunFam" id="2.60.40.150:FF:000059">
    <property type="entry name" value="Axin interactor, dorsalization-associated protein"/>
    <property type="match status" value="1"/>
</dbReference>
<dbReference type="Pfam" id="PF08910">
    <property type="entry name" value="Aida_N"/>
    <property type="match status" value="1"/>
</dbReference>
<dbReference type="InterPro" id="IPR023421">
    <property type="entry name" value="AIDA_N"/>
</dbReference>
<comment type="caution">
    <text evidence="5">The sequence shown here is derived from an EMBL/GenBank/DDBJ whole genome shotgun (WGS) entry which is preliminary data.</text>
</comment>
<evidence type="ECO:0000256" key="1">
    <source>
        <dbReference type="ARBA" id="ARBA00007205"/>
    </source>
</evidence>
<evidence type="ECO:0000256" key="2">
    <source>
        <dbReference type="ARBA" id="ARBA00022473"/>
    </source>
</evidence>
<dbReference type="InterPro" id="IPR025939">
    <property type="entry name" value="Aida_C"/>
</dbReference>
<organism evidence="5 6">
    <name type="scientific">Pinctada imbricata</name>
    <name type="common">Atlantic pearl-oyster</name>
    <name type="synonym">Pinctada martensii</name>
    <dbReference type="NCBI Taxonomy" id="66713"/>
    <lineage>
        <taxon>Eukaryota</taxon>
        <taxon>Metazoa</taxon>
        <taxon>Spiralia</taxon>
        <taxon>Lophotrochozoa</taxon>
        <taxon>Mollusca</taxon>
        <taxon>Bivalvia</taxon>
        <taxon>Autobranchia</taxon>
        <taxon>Pteriomorphia</taxon>
        <taxon>Pterioida</taxon>
        <taxon>Pterioidea</taxon>
        <taxon>Pteriidae</taxon>
        <taxon>Pinctada</taxon>
    </lineage>
</organism>
<comment type="similarity">
    <text evidence="1">Belongs to the AIDA family.</text>
</comment>
<accession>A0AA88XVJ3</accession>
<evidence type="ECO:0000256" key="3">
    <source>
        <dbReference type="ARBA" id="ARBA00059715"/>
    </source>
</evidence>
<keyword evidence="2" id="KW-0217">Developmental protein</keyword>
<dbReference type="InterPro" id="IPR036818">
    <property type="entry name" value="AIDA_N_sf"/>
</dbReference>
<evidence type="ECO:0000313" key="5">
    <source>
        <dbReference type="EMBL" id="KAK3092632.1"/>
    </source>
</evidence>
<reference evidence="5" key="1">
    <citation type="submission" date="2019-08" db="EMBL/GenBank/DDBJ databases">
        <title>The improved chromosome-level genome for the pearl oyster Pinctada fucata martensii using PacBio sequencing and Hi-C.</title>
        <authorList>
            <person name="Zheng Z."/>
        </authorList>
    </citation>
    <scope>NUCLEOTIDE SEQUENCE</scope>
    <source>
        <strain evidence="5">ZZ-2019</strain>
        <tissue evidence="5">Adductor muscle</tissue>
    </source>
</reference>
<sequence>MALQDEEQSQIITAWHKAFEQCTDYDLWGQPIEAIDGYQRLSKQLHNFANRQTDGDLFSDEQKKILDKIAICLDLRCKALQAPGTVEGILLDDLKRIGKTLQSVLNQRCRDFPVDVAAAQLQAQTLNQIRSSQSNDVNGDDRQVVRARGSLLPKPLPLAGMTLITVRVERIGLKDATQYIDPFISISVKDSAGTDLTTSQDTPVAAHKEEQYVKFSDDVHIQKSLDSLPMGFAIFFEFKHFKPKKKVVSTKCWAFMEKDEIKEGPVVLELYKKPTDYKRKSIKLLTVKPLYLHLKVLFNN</sequence>
<dbReference type="GO" id="GO:0016020">
    <property type="term" value="C:membrane"/>
    <property type="evidence" value="ECO:0007669"/>
    <property type="project" value="TreeGrafter"/>
</dbReference>
<dbReference type="PANTHER" id="PTHR28654">
    <property type="entry name" value="AXIN INTERACTOR, DORSALIZATION-ASSOCIATED PROTEIN"/>
    <property type="match status" value="1"/>
</dbReference>
<dbReference type="Pfam" id="PF14186">
    <property type="entry name" value="Aida_C2"/>
    <property type="match status" value="1"/>
</dbReference>
<dbReference type="EMBL" id="VSWD01000009">
    <property type="protein sequence ID" value="KAK3092632.1"/>
    <property type="molecule type" value="Genomic_DNA"/>
</dbReference>
<gene>
    <name evidence="5" type="ORF">FSP39_005182</name>
</gene>
<dbReference type="Proteomes" id="UP001186944">
    <property type="component" value="Unassembled WGS sequence"/>
</dbReference>
<feature type="domain" description="C2 Aida-type" evidence="4">
    <location>
        <begin position="152"/>
        <end position="299"/>
    </location>
</feature>
<evidence type="ECO:0000313" key="6">
    <source>
        <dbReference type="Proteomes" id="UP001186944"/>
    </source>
</evidence>
<dbReference type="SUPFAM" id="SSF109779">
    <property type="entry name" value="Domain from hypothetical 2610208m17rik protein"/>
    <property type="match status" value="1"/>
</dbReference>
<dbReference type="PANTHER" id="PTHR28654:SF1">
    <property type="entry name" value="AXIN INTERACTOR, DORSALIZATION-ASSOCIATED PROTEIN"/>
    <property type="match status" value="1"/>
</dbReference>
<name>A0AA88XVJ3_PINIB</name>
<dbReference type="Gene3D" id="2.60.40.150">
    <property type="entry name" value="C2 domain"/>
    <property type="match status" value="1"/>
</dbReference>